<dbReference type="Pfam" id="PF07875">
    <property type="entry name" value="Coat_F"/>
    <property type="match status" value="1"/>
</dbReference>
<dbReference type="OrthoDB" id="2577233at2"/>
<dbReference type="PANTHER" id="PTHR39183">
    <property type="entry name" value="SPORE COAT PROTEIN F-LIKE PROTEIN YHCQ"/>
    <property type="match status" value="1"/>
</dbReference>
<dbReference type="Gene3D" id="1.20.1260.10">
    <property type="match status" value="1"/>
</dbReference>
<keyword evidence="1" id="KW-0749">Sporulation</keyword>
<protein>
    <submittedName>
        <fullName evidence="5">Spore coat protein CotF</fullName>
    </submittedName>
</protein>
<evidence type="ECO:0000256" key="2">
    <source>
        <dbReference type="ARBA" id="ARBA00024325"/>
    </source>
</evidence>
<dbReference type="STRING" id="200904.GCA_900168775_00879"/>
<evidence type="ECO:0000256" key="3">
    <source>
        <dbReference type="ARBA" id="ARBA00024344"/>
    </source>
</evidence>
<proteinExistence type="inferred from homology"/>
<dbReference type="EMBL" id="QNRI01000006">
    <property type="protein sequence ID" value="RBO98037.1"/>
    <property type="molecule type" value="Genomic_DNA"/>
</dbReference>
<sequence length="206" mass="23518">MQSQNMPNMQGQQNITGQGTSHNHGAHELFDAHELIGGMLSMMDQYKLYEQQIQDQELKDILQRQATFMTQMYNTIVESFQTGQDPQTPTQQYKMTQSNEVIYGLKPGQPKKPKQTASELTDECYSSFMLELVKGSTATFSMAALEMNNPIVRRIIADSLPNLIEMGYEIFLYQNKHGYYQVAQLTPQDMNTMVQTYGKAPQTNIH</sequence>
<evidence type="ECO:0000256" key="4">
    <source>
        <dbReference type="SAM" id="MobiDB-lite"/>
    </source>
</evidence>
<dbReference type="PANTHER" id="PTHR39183:SF1">
    <property type="entry name" value="SPORE COAT PROTEIN F-LIKE PROTEIN YHCQ"/>
    <property type="match status" value="1"/>
</dbReference>
<gene>
    <name evidence="5" type="ORF">DES48_10658</name>
</gene>
<dbReference type="InterPro" id="IPR012347">
    <property type="entry name" value="Ferritin-like"/>
</dbReference>
<dbReference type="InterPro" id="IPR012851">
    <property type="entry name" value="Spore_coat_CotF-like"/>
</dbReference>
<keyword evidence="6" id="KW-1185">Reference proteome</keyword>
<reference evidence="5 6" key="1">
    <citation type="submission" date="2018-06" db="EMBL/GenBank/DDBJ databases">
        <title>Genomic Encyclopedia of Type Strains, Phase IV (KMG-IV): sequencing the most valuable type-strain genomes for metagenomic binning, comparative biology and taxonomic classification.</title>
        <authorList>
            <person name="Goeker M."/>
        </authorList>
    </citation>
    <scope>NUCLEOTIDE SEQUENCE [LARGE SCALE GENOMIC DNA]</scope>
    <source>
        <strain evidence="5 6">DSM 15140</strain>
    </source>
</reference>
<comment type="caution">
    <text evidence="5">The sequence shown here is derived from an EMBL/GenBank/DDBJ whole genome shotgun (WGS) entry which is preliminary data.</text>
</comment>
<evidence type="ECO:0000256" key="1">
    <source>
        <dbReference type="ARBA" id="ARBA00022969"/>
    </source>
</evidence>
<name>A0A366E6U7_9BACI</name>
<organism evidence="5 6">
    <name type="scientific">Paraliobacillus ryukyuensis</name>
    <dbReference type="NCBI Taxonomy" id="200904"/>
    <lineage>
        <taxon>Bacteria</taxon>
        <taxon>Bacillati</taxon>
        <taxon>Bacillota</taxon>
        <taxon>Bacilli</taxon>
        <taxon>Bacillales</taxon>
        <taxon>Bacillaceae</taxon>
        <taxon>Paraliobacillus</taxon>
    </lineage>
</organism>
<dbReference type="GO" id="GO:0030435">
    <property type="term" value="P:sporulation resulting in formation of a cellular spore"/>
    <property type="evidence" value="ECO:0007669"/>
    <property type="project" value="UniProtKB-KW"/>
</dbReference>
<keyword evidence="5" id="KW-0167">Capsid protein</keyword>
<accession>A0A366E6U7</accession>
<dbReference type="RefSeq" id="WP_113868884.1">
    <property type="nucleotide sequence ID" value="NZ_BAABQN010000008.1"/>
</dbReference>
<dbReference type="Proteomes" id="UP000252254">
    <property type="component" value="Unassembled WGS sequence"/>
</dbReference>
<comment type="subcellular location">
    <subcellularLocation>
        <location evidence="2">Spore coat</location>
    </subcellularLocation>
</comment>
<dbReference type="AlphaFoldDB" id="A0A366E6U7"/>
<feature type="region of interest" description="Disordered" evidence="4">
    <location>
        <begin position="1"/>
        <end position="25"/>
    </location>
</feature>
<keyword evidence="5" id="KW-0946">Virion</keyword>
<comment type="similarity">
    <text evidence="3">Belongs to the CotF family.</text>
</comment>
<evidence type="ECO:0000313" key="5">
    <source>
        <dbReference type="EMBL" id="RBO98037.1"/>
    </source>
</evidence>
<evidence type="ECO:0000313" key="6">
    <source>
        <dbReference type="Proteomes" id="UP000252254"/>
    </source>
</evidence>
<feature type="compositionally biased region" description="Polar residues" evidence="4">
    <location>
        <begin position="1"/>
        <end position="23"/>
    </location>
</feature>